<dbReference type="InterPro" id="IPR050856">
    <property type="entry name" value="Biotin_carboxylase_complex"/>
</dbReference>
<dbReference type="Gene3D" id="2.40.50.100">
    <property type="match status" value="1"/>
</dbReference>
<keyword evidence="5 7" id="KW-0067">ATP-binding</keyword>
<accession>A0A9W4U6E7</accession>
<dbReference type="InterPro" id="IPR003778">
    <property type="entry name" value="CT_A_B"/>
</dbReference>
<keyword evidence="12" id="KW-1185">Reference proteome</keyword>
<dbReference type="Pfam" id="PF02785">
    <property type="entry name" value="Biotin_carb_C"/>
    <property type="match status" value="1"/>
</dbReference>
<keyword evidence="3 7" id="KW-0547">Nucleotide-binding</keyword>
<dbReference type="PROSITE" id="PS00867">
    <property type="entry name" value="CPSASE_2"/>
    <property type="match status" value="1"/>
</dbReference>
<dbReference type="PROSITE" id="PS50975">
    <property type="entry name" value="ATP_GRASP"/>
    <property type="match status" value="1"/>
</dbReference>
<evidence type="ECO:0000313" key="11">
    <source>
        <dbReference type="EMBL" id="CAI6285447.1"/>
    </source>
</evidence>
<dbReference type="GO" id="GO:0016787">
    <property type="term" value="F:hydrolase activity"/>
    <property type="evidence" value="ECO:0007669"/>
    <property type="project" value="UniProtKB-KW"/>
</dbReference>
<dbReference type="Gene3D" id="3.40.50.20">
    <property type="match status" value="1"/>
</dbReference>
<evidence type="ECO:0000256" key="5">
    <source>
        <dbReference type="ARBA" id="ARBA00022840"/>
    </source>
</evidence>
<dbReference type="PANTHER" id="PTHR18866:SF128">
    <property type="entry name" value="UREA AMIDOLYASE"/>
    <property type="match status" value="1"/>
</dbReference>
<evidence type="ECO:0000256" key="2">
    <source>
        <dbReference type="ARBA" id="ARBA00022598"/>
    </source>
</evidence>
<comment type="caution">
    <text evidence="11">The sequence shown here is derived from an EMBL/GenBank/DDBJ whole genome shotgun (WGS) entry which is preliminary data.</text>
</comment>
<comment type="cofactor">
    <cofactor evidence="1">
        <name>biotin</name>
        <dbReference type="ChEBI" id="CHEBI:57586"/>
    </cofactor>
</comment>
<dbReference type="Gene3D" id="3.30.1490.20">
    <property type="entry name" value="ATP-grasp fold, A domain"/>
    <property type="match status" value="1"/>
</dbReference>
<dbReference type="InterPro" id="IPR011054">
    <property type="entry name" value="Rudment_hybrid_motif"/>
</dbReference>
<keyword evidence="6" id="KW-0092">Biotin</keyword>
<dbReference type="SMART" id="SM00878">
    <property type="entry name" value="Biotin_carb_C"/>
    <property type="match status" value="1"/>
</dbReference>
<evidence type="ECO:0000259" key="8">
    <source>
        <dbReference type="PROSITE" id="PS50968"/>
    </source>
</evidence>
<dbReference type="InterPro" id="IPR005479">
    <property type="entry name" value="CPAse_ATP-bd"/>
</dbReference>
<protein>
    <recommendedName>
        <fullName evidence="13">Urea amidolyase</fullName>
    </recommendedName>
</protein>
<evidence type="ECO:0000256" key="6">
    <source>
        <dbReference type="ARBA" id="ARBA00023267"/>
    </source>
</evidence>
<dbReference type="NCBIfam" id="TIGR02713">
    <property type="entry name" value="allophanate_hyd"/>
    <property type="match status" value="1"/>
</dbReference>
<evidence type="ECO:0008006" key="13">
    <source>
        <dbReference type="Google" id="ProtNLM"/>
    </source>
</evidence>
<gene>
    <name evidence="11" type="ORF">PDIGIT_LOCUS2281</name>
</gene>
<dbReference type="InterPro" id="IPR053844">
    <property type="entry name" value="AH_C"/>
</dbReference>
<dbReference type="NCBIfam" id="TIGR02712">
    <property type="entry name" value="urea_carbox"/>
    <property type="match status" value="1"/>
</dbReference>
<dbReference type="InterPro" id="IPR029000">
    <property type="entry name" value="Cyclophilin-like_dom_sf"/>
</dbReference>
<dbReference type="Gene3D" id="3.30.470.20">
    <property type="entry name" value="ATP-grasp fold, B domain"/>
    <property type="match status" value="1"/>
</dbReference>
<evidence type="ECO:0000259" key="10">
    <source>
        <dbReference type="PROSITE" id="PS50979"/>
    </source>
</evidence>
<dbReference type="Pfam" id="PF00289">
    <property type="entry name" value="Biotin_carb_N"/>
    <property type="match status" value="1"/>
</dbReference>
<dbReference type="InterPro" id="IPR011053">
    <property type="entry name" value="Single_hybrid_motif"/>
</dbReference>
<dbReference type="Gene3D" id="1.20.58.1700">
    <property type="match status" value="1"/>
</dbReference>
<evidence type="ECO:0000256" key="4">
    <source>
        <dbReference type="ARBA" id="ARBA00022801"/>
    </source>
</evidence>
<dbReference type="Gene3D" id="3.10.490.10">
    <property type="entry name" value="Gamma-glutamyl cyclotransferase-like"/>
    <property type="match status" value="1"/>
</dbReference>
<feature type="domain" description="ATP-grasp" evidence="9">
    <location>
        <begin position="732"/>
        <end position="930"/>
    </location>
</feature>
<dbReference type="InterPro" id="IPR013815">
    <property type="entry name" value="ATP_grasp_subdomain_1"/>
</dbReference>
<evidence type="ECO:0000256" key="7">
    <source>
        <dbReference type="PROSITE-ProRule" id="PRU00409"/>
    </source>
</evidence>
<organism evidence="11 12">
    <name type="scientific">Periconia digitata</name>
    <dbReference type="NCBI Taxonomy" id="1303443"/>
    <lineage>
        <taxon>Eukaryota</taxon>
        <taxon>Fungi</taxon>
        <taxon>Dikarya</taxon>
        <taxon>Ascomycota</taxon>
        <taxon>Pezizomycotina</taxon>
        <taxon>Dothideomycetes</taxon>
        <taxon>Pleosporomycetidae</taxon>
        <taxon>Pleosporales</taxon>
        <taxon>Massarineae</taxon>
        <taxon>Periconiaceae</taxon>
        <taxon>Periconia</taxon>
    </lineage>
</organism>
<feature type="domain" description="Biotin carboxylation" evidence="10">
    <location>
        <begin position="613"/>
        <end position="1061"/>
    </location>
</feature>
<dbReference type="InterPro" id="IPR003833">
    <property type="entry name" value="CT_C_D"/>
</dbReference>
<dbReference type="PROSITE" id="PS50968">
    <property type="entry name" value="BIOTINYL_LIPOYL"/>
    <property type="match status" value="1"/>
</dbReference>
<feature type="domain" description="Lipoyl-binding" evidence="8">
    <location>
        <begin position="1737"/>
        <end position="1813"/>
    </location>
</feature>
<dbReference type="SUPFAM" id="SSF50891">
    <property type="entry name" value="Cyclophilin-like"/>
    <property type="match status" value="2"/>
</dbReference>
<dbReference type="SMART" id="SM00797">
    <property type="entry name" value="AHS2"/>
    <property type="match status" value="1"/>
</dbReference>
<dbReference type="Gene3D" id="3.30.1360.40">
    <property type="match status" value="1"/>
</dbReference>
<dbReference type="InterPro" id="IPR005481">
    <property type="entry name" value="BC-like_N"/>
</dbReference>
<dbReference type="InterPro" id="IPR014085">
    <property type="entry name" value="Allophanate_hydrolase"/>
</dbReference>
<dbReference type="Pfam" id="PF02682">
    <property type="entry name" value="CT_C_D"/>
    <property type="match status" value="1"/>
</dbReference>
<dbReference type="NCBIfam" id="NF006043">
    <property type="entry name" value="PRK08186.1"/>
    <property type="match status" value="1"/>
</dbReference>
<dbReference type="InterPro" id="IPR036928">
    <property type="entry name" value="AS_sf"/>
</dbReference>
<dbReference type="SUPFAM" id="SSF51246">
    <property type="entry name" value="Rudiment single hybrid motif"/>
    <property type="match status" value="1"/>
</dbReference>
<evidence type="ECO:0000313" key="12">
    <source>
        <dbReference type="Proteomes" id="UP001152607"/>
    </source>
</evidence>
<dbReference type="Proteomes" id="UP001152607">
    <property type="component" value="Unassembled WGS sequence"/>
</dbReference>
<keyword evidence="2" id="KW-0436">Ligase</keyword>
<dbReference type="GO" id="GO:0046872">
    <property type="term" value="F:metal ion binding"/>
    <property type="evidence" value="ECO:0007669"/>
    <property type="project" value="InterPro"/>
</dbReference>
<dbReference type="EMBL" id="CAOQHR010000001">
    <property type="protein sequence ID" value="CAI6285447.1"/>
    <property type="molecule type" value="Genomic_DNA"/>
</dbReference>
<dbReference type="Gene3D" id="2.40.100.10">
    <property type="entry name" value="Cyclophilin-like"/>
    <property type="match status" value="2"/>
</dbReference>
<dbReference type="SUPFAM" id="SSF52440">
    <property type="entry name" value="PreATP-grasp domain"/>
    <property type="match status" value="1"/>
</dbReference>
<dbReference type="PROSITE" id="PS50979">
    <property type="entry name" value="BC"/>
    <property type="match status" value="1"/>
</dbReference>
<dbReference type="SUPFAM" id="SSF75304">
    <property type="entry name" value="Amidase signature (AS) enzymes"/>
    <property type="match status" value="1"/>
</dbReference>
<dbReference type="InterPro" id="IPR005482">
    <property type="entry name" value="Biotin_COase_C"/>
</dbReference>
<dbReference type="SUPFAM" id="SSF56059">
    <property type="entry name" value="Glutathione synthetase ATP-binding domain-like"/>
    <property type="match status" value="1"/>
</dbReference>
<evidence type="ECO:0000259" key="9">
    <source>
        <dbReference type="PROSITE" id="PS50975"/>
    </source>
</evidence>
<proteinExistence type="predicted"/>
<dbReference type="CDD" id="cd06850">
    <property type="entry name" value="biotinyl_domain"/>
    <property type="match status" value="1"/>
</dbReference>
<dbReference type="Gene3D" id="3.90.1300.10">
    <property type="entry name" value="Amidase signature (AS) domain"/>
    <property type="match status" value="1"/>
</dbReference>
<dbReference type="InterPro" id="IPR023631">
    <property type="entry name" value="Amidase_dom"/>
</dbReference>
<dbReference type="Pfam" id="PF21986">
    <property type="entry name" value="AH_C"/>
    <property type="match status" value="1"/>
</dbReference>
<dbReference type="InterPro" id="IPR016185">
    <property type="entry name" value="PreATP-grasp_dom_sf"/>
</dbReference>
<keyword evidence="4" id="KW-0378">Hydrolase</keyword>
<evidence type="ECO:0000256" key="3">
    <source>
        <dbReference type="ARBA" id="ARBA00022741"/>
    </source>
</evidence>
<sequence length="1826" mass="200349">MAQHTGTPPRTIAEWKTAQVSGGGLARLHALVAAERVSNHHTRAWISLATDAHIQEQWADLRSQDLPLYGVPFAIKDNIDAKSFHTTAACPTFSRAPANEDCLVVQRLKTAGAILIGKTNLDQFATGLVGTRSPYGPVPNSVDSSRISGGSSSGSAVSVARGIVPFSLGTDTAGSGRVPAGLNNIYGLKPTRGALSTRGVIPACRSLDCVSIFATTTSDIESVLRIAEGFDAKDAYSRSRCPSLANGFGQGLRCNPSNTKPTLAICQNPEWYGHDEQASAYRDALQKAENIGWKLVPMPFDKLFALAQLLYEGPWVAERWAAIMGFIKNADAEMDPTVRTIISKAESFSAADAFIAEYKRQDLTREILTLFQSFDGLLVPTSPTFPTLKEVALDPIGANSKLGTYTNFVNFLDWSALAIPAGFRSDGLPFGITLISNTWQEYELLNLARQWGFCEETMKDTHVHPRQIPSSFPSSLKAIAVAVVGAHLRGFPLNGDLTSREAKLHRATKTSPSYRLFALNGTVPAKPGLRRAIAGERGRQIELEVWHMPETQFGSFMATIPFPLGIGQIELEDCTWVNGFVCEYSALSDALDITNFGGWRTYTNSTQLSKQKAIRSVLIANRGEIALRILRTIKKLELKAVTIYAEADAEAPHVREADSALRLDGISVAETYLNSRKILELAKTANIDAIIPGYGFLSENSSFAKLIEENGITWVGPTAQQMSDLGLKHRAREIAQQAGVPTIPGSPGLVDSLEHAIIEAERIGFPLMLKSTAGGGGIGLRHCADMKGLVDAFKSVQRLAAANFADDGMFLERYVCNARHVEVQILGDGKGRAIAAGERDCSLQRRHQKVIEEAPALMVPSHIRAQMRAAAVRMATAVQYRNVGTVEFIYDVDTHEFYFLEVNTRLQVEHPVTENVTGLDLVQCMIEIADQKCEHLFTRFGNGEATCTGVSIEARIYAEEALQSFRPCAGRISRVRFPQGLRVDTWIEEGIEISTNYDPMLAKLIATGNNRKEAVSELARGLAECVIEGVENNLDYLRQIVSSDELQSGSYTTKTLDSFQYIAPCIEILNPGGNVTVQDWPGRTGLWNIGVPPSGPMDSLSFRLANKLVGNEENLAALECTMQGPSIKFHWDTVIAVTGAHCGVQLDGVPLHMNQAISVQAGQTLECGIFHTGYRIYISFAHGINVPAVMGSKSTFELANIGGFHGRRLEAGDILKLHKTALQGTQIVSLNSQVPIPPQPNARWIIGVIPGPHGAPDMFTPEGLQALFDAEWDVHYNSNRLGIRLRGVKPSWARQNGGTAGLHPSNIHDAPYSIGSVSFTGDEAIVLSVDGPSLGGFVVFCVIASAELWKLGQIRPGDTIQLQPISVETAMKLEVFVEQHLQTMEIPDVLGQILAAETLSDTGLFSGVVGDFTHRGTKVTVRQAGDCAVLMEFGHEDNGFRIHQSFDIVSFIEQHHEHPIPGIEELTPGVRSIHVKYTAQITPLEALSRLIAFAGSYDFCSKIKSRLVRLPFAFDDKVSQTAVQRYGETIRSEAPWLPRNVDFLKKLNGIDDLEPIFYQSPFLIVGLGDVFLGSPCAVSLDPRCRLFGTKYNPSRSHTPRGSVGLGGQYMCIYAMNSPGGYQLVGRTTEIWNKPSMSTESPPIRIRDLNSKLPWLFRFFDRVIFYPVSESDLDTKSPEELITVTEGEFDLFEYEAWLAEHDKEIRLKEQHYTHSRDSAPFFEELTKPYESDQKHLTQYLWEKPGEVVRAHMPGRCWKLLIQEGDAVKKDQILAYLECSKMEIQVSSPVDGVCVKLNVQEGSLIQARDILAVITDSLTKLPSQFIGN</sequence>
<dbReference type="PANTHER" id="PTHR18866">
    <property type="entry name" value="CARBOXYLASE:PYRUVATE/ACETYL-COA/PROPIONYL-COA CARBOXYLASE"/>
    <property type="match status" value="1"/>
</dbReference>
<dbReference type="SUPFAM" id="SSF51230">
    <property type="entry name" value="Single hybrid motif"/>
    <property type="match status" value="1"/>
</dbReference>
<name>A0A9W4U6E7_9PLEO</name>
<dbReference type="Pfam" id="PF02626">
    <property type="entry name" value="CT_A_B"/>
    <property type="match status" value="1"/>
</dbReference>
<dbReference type="InterPro" id="IPR011761">
    <property type="entry name" value="ATP-grasp"/>
</dbReference>
<dbReference type="InterPro" id="IPR014084">
    <property type="entry name" value="Urea_COase"/>
</dbReference>
<dbReference type="PROSITE" id="PS00866">
    <property type="entry name" value="CPSASE_1"/>
    <property type="match status" value="1"/>
</dbReference>
<dbReference type="SMART" id="SM00796">
    <property type="entry name" value="AHS1"/>
    <property type="match status" value="1"/>
</dbReference>
<dbReference type="GO" id="GO:0005524">
    <property type="term" value="F:ATP binding"/>
    <property type="evidence" value="ECO:0007669"/>
    <property type="project" value="UniProtKB-UniRule"/>
</dbReference>
<dbReference type="InterPro" id="IPR000089">
    <property type="entry name" value="Biotin_lipoyl"/>
</dbReference>
<reference evidence="11" key="1">
    <citation type="submission" date="2023-01" db="EMBL/GenBank/DDBJ databases">
        <authorList>
            <person name="Van Ghelder C."/>
            <person name="Rancurel C."/>
        </authorList>
    </citation>
    <scope>NUCLEOTIDE SEQUENCE</scope>
    <source>
        <strain evidence="11">CNCM I-4278</strain>
    </source>
</reference>
<dbReference type="Pfam" id="PF01425">
    <property type="entry name" value="Amidase"/>
    <property type="match status" value="1"/>
</dbReference>
<dbReference type="OrthoDB" id="196847at2759"/>
<dbReference type="Pfam" id="PF00364">
    <property type="entry name" value="Biotin_lipoyl"/>
    <property type="match status" value="1"/>
</dbReference>
<dbReference type="Pfam" id="PF02786">
    <property type="entry name" value="CPSase_L_D2"/>
    <property type="match status" value="1"/>
</dbReference>
<evidence type="ECO:0000256" key="1">
    <source>
        <dbReference type="ARBA" id="ARBA00001953"/>
    </source>
</evidence>
<dbReference type="NCBIfam" id="TIGR00724">
    <property type="entry name" value="urea_amlyse_rel"/>
    <property type="match status" value="1"/>
</dbReference>
<dbReference type="GO" id="GO:0004847">
    <property type="term" value="F:urea carboxylase activity"/>
    <property type="evidence" value="ECO:0007669"/>
    <property type="project" value="TreeGrafter"/>
</dbReference>
<dbReference type="SUPFAM" id="SSF160467">
    <property type="entry name" value="PH0987 N-terminal domain-like"/>
    <property type="match status" value="1"/>
</dbReference>
<dbReference type="InterPro" id="IPR011764">
    <property type="entry name" value="Biotin_carboxylation_dom"/>
</dbReference>